<dbReference type="GO" id="GO:0019825">
    <property type="term" value="F:oxygen binding"/>
    <property type="evidence" value="ECO:0007669"/>
    <property type="project" value="InterPro"/>
</dbReference>
<dbReference type="OrthoDB" id="9801223at2"/>
<comment type="cofactor">
    <cofactor evidence="1">
        <name>heme b</name>
        <dbReference type="ChEBI" id="CHEBI:60344"/>
    </cofactor>
</comment>
<dbReference type="Pfam" id="PF00970">
    <property type="entry name" value="FAD_binding_6"/>
    <property type="match status" value="1"/>
</dbReference>
<comment type="catalytic activity">
    <reaction evidence="19">
        <text>2 nitric oxide + NADH + 2 O2 = 2 nitrate + NAD(+) + H(+)</text>
        <dbReference type="Rhea" id="RHEA:19469"/>
        <dbReference type="ChEBI" id="CHEBI:15378"/>
        <dbReference type="ChEBI" id="CHEBI:15379"/>
        <dbReference type="ChEBI" id="CHEBI:16480"/>
        <dbReference type="ChEBI" id="CHEBI:17632"/>
        <dbReference type="ChEBI" id="CHEBI:57540"/>
        <dbReference type="ChEBI" id="CHEBI:57945"/>
        <dbReference type="EC" id="1.14.12.17"/>
    </reaction>
</comment>
<evidence type="ECO:0000259" key="23">
    <source>
        <dbReference type="PROSITE" id="PS51384"/>
    </source>
</evidence>
<dbReference type="Pfam" id="PF00042">
    <property type="entry name" value="Globin"/>
    <property type="match status" value="1"/>
</dbReference>
<dbReference type="PROSITE" id="PS51384">
    <property type="entry name" value="FAD_FR"/>
    <property type="match status" value="1"/>
</dbReference>
<dbReference type="PANTHER" id="PTHR43396:SF3">
    <property type="entry name" value="FLAVOHEMOPROTEIN"/>
    <property type="match status" value="1"/>
</dbReference>
<dbReference type="KEGG" id="sale:EPH95_16770"/>
<evidence type="ECO:0000256" key="13">
    <source>
        <dbReference type="ARBA" id="ARBA00023002"/>
    </source>
</evidence>
<evidence type="ECO:0000256" key="14">
    <source>
        <dbReference type="ARBA" id="ARBA00023004"/>
    </source>
</evidence>
<keyword evidence="15" id="KW-0520">NAD</keyword>
<evidence type="ECO:0000256" key="19">
    <source>
        <dbReference type="ARBA" id="ARBA00048649"/>
    </source>
</evidence>
<keyword evidence="14" id="KW-0408">Iron</keyword>
<evidence type="ECO:0000313" key="25">
    <source>
        <dbReference type="Proteomes" id="UP000319756"/>
    </source>
</evidence>
<reference evidence="25" key="1">
    <citation type="submission" date="2019-01" db="EMBL/GenBank/DDBJ databases">
        <title>Genomic analysis of Salicibibacter sp. NKC3-5.</title>
        <authorList>
            <person name="Oh Y.J."/>
        </authorList>
    </citation>
    <scope>NUCLEOTIDE SEQUENCE [LARGE SCALE GENOMIC DNA]</scope>
    <source>
        <strain evidence="25">NKC3-5</strain>
    </source>
</reference>
<evidence type="ECO:0000256" key="1">
    <source>
        <dbReference type="ARBA" id="ARBA00001970"/>
    </source>
</evidence>
<dbReference type="CDD" id="cd14777">
    <property type="entry name" value="Yhb1-globin-like"/>
    <property type="match status" value="1"/>
</dbReference>
<evidence type="ECO:0000256" key="20">
    <source>
        <dbReference type="ARBA" id="ARBA00049433"/>
    </source>
</evidence>
<accession>A0A514LL80</accession>
<dbReference type="Pfam" id="PF00175">
    <property type="entry name" value="NAD_binding_1"/>
    <property type="match status" value="1"/>
</dbReference>
<dbReference type="Gene3D" id="2.40.30.10">
    <property type="entry name" value="Translation factors"/>
    <property type="match status" value="1"/>
</dbReference>
<keyword evidence="10" id="KW-0479">Metal-binding</keyword>
<evidence type="ECO:0000256" key="10">
    <source>
        <dbReference type="ARBA" id="ARBA00022723"/>
    </source>
</evidence>
<dbReference type="InterPro" id="IPR017938">
    <property type="entry name" value="Riboflavin_synthase-like_b-brl"/>
</dbReference>
<evidence type="ECO:0000256" key="17">
    <source>
        <dbReference type="ARBA" id="ARBA00030929"/>
    </source>
</evidence>
<evidence type="ECO:0000256" key="8">
    <source>
        <dbReference type="ARBA" id="ARBA00022621"/>
    </source>
</evidence>
<dbReference type="InterPro" id="IPR000971">
    <property type="entry name" value="Globin"/>
</dbReference>
<dbReference type="FunFam" id="2.40.30.10:FF:000034">
    <property type="entry name" value="Flavohemoprotein"/>
    <property type="match status" value="1"/>
</dbReference>
<comment type="catalytic activity">
    <reaction evidence="20">
        <text>2 nitric oxide + NADPH + 2 O2 = 2 nitrate + NADP(+) + H(+)</text>
        <dbReference type="Rhea" id="RHEA:19465"/>
        <dbReference type="ChEBI" id="CHEBI:15378"/>
        <dbReference type="ChEBI" id="CHEBI:15379"/>
        <dbReference type="ChEBI" id="CHEBI:16480"/>
        <dbReference type="ChEBI" id="CHEBI:17632"/>
        <dbReference type="ChEBI" id="CHEBI:57783"/>
        <dbReference type="ChEBI" id="CHEBI:58349"/>
        <dbReference type="EC" id="1.14.12.17"/>
    </reaction>
</comment>
<dbReference type="EMBL" id="CP035485">
    <property type="protein sequence ID" value="QDI92629.1"/>
    <property type="molecule type" value="Genomic_DNA"/>
</dbReference>
<name>A0A514LL80_9BACI</name>
<feature type="domain" description="FAD-binding FR-type" evidence="23">
    <location>
        <begin position="158"/>
        <end position="268"/>
    </location>
</feature>
<gene>
    <name evidence="24" type="ORF">EPH95_16770</name>
</gene>
<dbReference type="InterPro" id="IPR008333">
    <property type="entry name" value="Cbr1-like_FAD-bd_dom"/>
</dbReference>
<keyword evidence="8 21" id="KW-0561">Oxygen transport</keyword>
<comment type="similarity">
    <text evidence="4">Belongs to the globin family. Two-domain flavohemoproteins subfamily.</text>
</comment>
<keyword evidence="7 21" id="KW-0349">Heme</keyword>
<dbReference type="SUPFAM" id="SSF63380">
    <property type="entry name" value="Riboflavin synthase domain-like"/>
    <property type="match status" value="1"/>
</dbReference>
<dbReference type="GO" id="GO:0020037">
    <property type="term" value="F:heme binding"/>
    <property type="evidence" value="ECO:0007669"/>
    <property type="project" value="InterPro"/>
</dbReference>
<comment type="cofactor">
    <cofactor evidence="2">
        <name>FAD</name>
        <dbReference type="ChEBI" id="CHEBI:57692"/>
    </cofactor>
</comment>
<dbReference type="GO" id="GO:0046210">
    <property type="term" value="P:nitric oxide catabolic process"/>
    <property type="evidence" value="ECO:0007669"/>
    <property type="project" value="TreeGrafter"/>
</dbReference>
<protein>
    <recommendedName>
        <fullName evidence="6">Flavohemoprotein</fullName>
        <ecNumber evidence="5">1.14.12.17</ecNumber>
    </recommendedName>
    <alternativeName>
        <fullName evidence="17">Flavohemoglobin</fullName>
    </alternativeName>
    <alternativeName>
        <fullName evidence="16">Hemoglobin-like protein</fullName>
    </alternativeName>
    <alternativeName>
        <fullName evidence="18">Nitric oxide dioxygenase</fullName>
    </alternativeName>
</protein>
<dbReference type="GO" id="GO:0071949">
    <property type="term" value="F:FAD binding"/>
    <property type="evidence" value="ECO:0007669"/>
    <property type="project" value="TreeGrafter"/>
</dbReference>
<evidence type="ECO:0000256" key="9">
    <source>
        <dbReference type="ARBA" id="ARBA00022630"/>
    </source>
</evidence>
<dbReference type="CDD" id="cd06184">
    <property type="entry name" value="flavohem_like_fad_nad_binding"/>
    <property type="match status" value="1"/>
</dbReference>
<evidence type="ECO:0000256" key="3">
    <source>
        <dbReference type="ARBA" id="ARBA00006401"/>
    </source>
</evidence>
<evidence type="ECO:0000256" key="18">
    <source>
        <dbReference type="ARBA" id="ARBA00033187"/>
    </source>
</evidence>
<evidence type="ECO:0000256" key="12">
    <source>
        <dbReference type="ARBA" id="ARBA00022857"/>
    </source>
</evidence>
<dbReference type="InterPro" id="IPR009050">
    <property type="entry name" value="Globin-like_sf"/>
</dbReference>
<evidence type="ECO:0000256" key="4">
    <source>
        <dbReference type="ARBA" id="ARBA00008414"/>
    </source>
</evidence>
<dbReference type="PANTHER" id="PTHR43396">
    <property type="entry name" value="FLAVOHEMOPROTEIN"/>
    <property type="match status" value="1"/>
</dbReference>
<dbReference type="Gene3D" id="1.10.490.10">
    <property type="entry name" value="Globins"/>
    <property type="match status" value="1"/>
</dbReference>
<keyword evidence="11" id="KW-0274">FAD</keyword>
<dbReference type="SUPFAM" id="SSF46458">
    <property type="entry name" value="Globin-like"/>
    <property type="match status" value="1"/>
</dbReference>
<sequence length="397" mass="44886">MFMTTALLSSQHVEEIKASAPVLAEKGEAITTRFYNQMFEAHPELLNVFNHRNQKQGTQPKALMQTLYAAAVNIENLESLLPTVKKIAHKHVALQVVPEQYPIVGHYLLKAMKDELGEAATDELLEAWGEAYQIVADIFINVEQELYQETKDQPGGWNGFRPFAVDGKNKESDDITSFYFKPEDGGALPTFSPGQYITLRVLLPDDQYTHLRHYSLSDAPDKDHFRISVKRETSPKYPDGEISNFLHDQLEVGDQISISAPAGVFTTDVDAGHPMVLLGAGIGQTPLISMAKGALEANPERDIDFVYTAKNEENHALLEEMNVLNERYENFRPYVRYTETDAHIDKEFLQTVIDENDTQEFFLCGPGSFTADMKEILENDLYISEEAIQREMFKPFV</sequence>
<evidence type="ECO:0000256" key="6">
    <source>
        <dbReference type="ARBA" id="ARBA00014637"/>
    </source>
</evidence>
<dbReference type="FunFam" id="1.10.490.10:FF:000003">
    <property type="entry name" value="Flavohemoprotein"/>
    <property type="match status" value="1"/>
</dbReference>
<dbReference type="GO" id="GO:0008941">
    <property type="term" value="F:nitric oxide dioxygenase NAD(P)H activity"/>
    <property type="evidence" value="ECO:0007669"/>
    <property type="project" value="UniProtKB-EC"/>
</dbReference>
<dbReference type="InterPro" id="IPR017927">
    <property type="entry name" value="FAD-bd_FR_type"/>
</dbReference>
<keyword evidence="25" id="KW-1185">Reference proteome</keyword>
<evidence type="ECO:0000256" key="15">
    <source>
        <dbReference type="ARBA" id="ARBA00023027"/>
    </source>
</evidence>
<evidence type="ECO:0000256" key="7">
    <source>
        <dbReference type="ARBA" id="ARBA00022617"/>
    </source>
</evidence>
<evidence type="ECO:0000256" key="11">
    <source>
        <dbReference type="ARBA" id="ARBA00022827"/>
    </source>
</evidence>
<comment type="similarity">
    <text evidence="3">In the C-terminal section; belongs to the flavoprotein pyridine nucleotide cytochrome reductase family.</text>
</comment>
<dbReference type="Gene3D" id="3.40.50.80">
    <property type="entry name" value="Nucleotide-binding domain of ferredoxin-NADP reductase (FNR) module"/>
    <property type="match status" value="1"/>
</dbReference>
<dbReference type="PROSITE" id="PS01033">
    <property type="entry name" value="GLOBIN"/>
    <property type="match status" value="1"/>
</dbReference>
<dbReference type="GO" id="GO:0046872">
    <property type="term" value="F:metal ion binding"/>
    <property type="evidence" value="ECO:0007669"/>
    <property type="project" value="UniProtKB-KW"/>
</dbReference>
<dbReference type="EC" id="1.14.12.17" evidence="5"/>
<dbReference type="InterPro" id="IPR039261">
    <property type="entry name" value="FNR_nucleotide-bd"/>
</dbReference>
<keyword evidence="21" id="KW-0813">Transport</keyword>
<evidence type="ECO:0000256" key="2">
    <source>
        <dbReference type="ARBA" id="ARBA00001974"/>
    </source>
</evidence>
<dbReference type="InterPro" id="IPR012292">
    <property type="entry name" value="Globin/Proto"/>
</dbReference>
<keyword evidence="9" id="KW-0285">Flavoprotein</keyword>
<dbReference type="AlphaFoldDB" id="A0A514LL80"/>
<organism evidence="24 25">
    <name type="scientific">Salicibibacter halophilus</name>
    <dbReference type="NCBI Taxonomy" id="2502791"/>
    <lineage>
        <taxon>Bacteria</taxon>
        <taxon>Bacillati</taxon>
        <taxon>Bacillota</taxon>
        <taxon>Bacilli</taxon>
        <taxon>Bacillales</taxon>
        <taxon>Bacillaceae</taxon>
        <taxon>Salicibibacter</taxon>
    </lineage>
</organism>
<dbReference type="NCBIfam" id="NF009805">
    <property type="entry name" value="PRK13289.1"/>
    <property type="match status" value="1"/>
</dbReference>
<dbReference type="GO" id="GO:0005344">
    <property type="term" value="F:oxygen carrier activity"/>
    <property type="evidence" value="ECO:0007669"/>
    <property type="project" value="UniProtKB-KW"/>
</dbReference>
<proteinExistence type="inferred from homology"/>
<evidence type="ECO:0000256" key="5">
    <source>
        <dbReference type="ARBA" id="ARBA00012229"/>
    </source>
</evidence>
<dbReference type="GO" id="GO:0071500">
    <property type="term" value="P:cellular response to nitrosative stress"/>
    <property type="evidence" value="ECO:0007669"/>
    <property type="project" value="TreeGrafter"/>
</dbReference>
<dbReference type="SUPFAM" id="SSF52343">
    <property type="entry name" value="Ferredoxin reductase-like, C-terminal NADP-linked domain"/>
    <property type="match status" value="1"/>
</dbReference>
<dbReference type="Proteomes" id="UP000319756">
    <property type="component" value="Chromosome"/>
</dbReference>
<feature type="domain" description="Globin" evidence="22">
    <location>
        <begin position="7"/>
        <end position="144"/>
    </location>
</feature>
<keyword evidence="13 24" id="KW-0560">Oxidoreductase</keyword>
<evidence type="ECO:0000256" key="21">
    <source>
        <dbReference type="RuleBase" id="RU000356"/>
    </source>
</evidence>
<evidence type="ECO:0000256" key="16">
    <source>
        <dbReference type="ARBA" id="ARBA00030024"/>
    </source>
</evidence>
<evidence type="ECO:0000313" key="24">
    <source>
        <dbReference type="EMBL" id="QDI92629.1"/>
    </source>
</evidence>
<evidence type="ECO:0000259" key="22">
    <source>
        <dbReference type="PROSITE" id="PS01033"/>
    </source>
</evidence>
<keyword evidence="12" id="KW-0521">NADP</keyword>
<dbReference type="InterPro" id="IPR001433">
    <property type="entry name" value="OxRdtase_FAD/NAD-bd"/>
</dbReference>